<dbReference type="PROSITE" id="PS01350">
    <property type="entry name" value="ISPF"/>
    <property type="match status" value="1"/>
</dbReference>
<feature type="binding site" evidence="7">
    <location>
        <begin position="34"/>
        <end position="35"/>
    </location>
    <ligand>
        <name>4-CDP-2-C-methyl-D-erythritol 2-phosphate</name>
        <dbReference type="ChEBI" id="CHEBI:57919"/>
    </ligand>
</feature>
<feature type="binding site" evidence="7">
    <location>
        <position position="139"/>
    </location>
    <ligand>
        <name>4-CDP-2-C-methyl-D-erythritol 2-phosphate</name>
        <dbReference type="ChEBI" id="CHEBI:57919"/>
    </ligand>
</feature>
<dbReference type="OrthoDB" id="9804336at2"/>
<dbReference type="PANTHER" id="PTHR43181:SF1">
    <property type="entry name" value="2-C-METHYL-D-ERYTHRITOL 2,4-CYCLODIPHOSPHATE SYNTHASE, CHLOROPLASTIC"/>
    <property type="match status" value="1"/>
</dbReference>
<dbReference type="Gene3D" id="3.30.1330.50">
    <property type="entry name" value="2-C-methyl-D-erythritol 2,4-cyclodiphosphate synthase"/>
    <property type="match status" value="1"/>
</dbReference>
<feature type="binding site" evidence="7">
    <location>
        <position position="142"/>
    </location>
    <ligand>
        <name>4-CDP-2-C-methyl-D-erythritol 2-phosphate</name>
        <dbReference type="ChEBI" id="CHEBI:57919"/>
    </ligand>
</feature>
<dbReference type="EC" id="4.6.1.12" evidence="3 7"/>
<comment type="caution">
    <text evidence="7">Lacks conserved residue(s) required for the propagation of feature annotation.</text>
</comment>
<dbReference type="NCBIfam" id="TIGR00151">
    <property type="entry name" value="ispF"/>
    <property type="match status" value="1"/>
</dbReference>
<evidence type="ECO:0000256" key="7">
    <source>
        <dbReference type="HAMAP-Rule" id="MF_00107"/>
    </source>
</evidence>
<keyword evidence="6 7" id="KW-0456">Lyase</keyword>
<dbReference type="CDD" id="cd00554">
    <property type="entry name" value="MECDP_synthase"/>
    <property type="match status" value="1"/>
</dbReference>
<evidence type="ECO:0000313" key="11">
    <source>
        <dbReference type="Proteomes" id="UP000006055"/>
    </source>
</evidence>
<sequence length="164" mass="17243">MKIGQGFDSHRLVPGRRLVLGGQHIEYPLGLEGHSDADVVIHAVIDALLGAAGLGDIGMHFPDSDPAYKDASSVAMLETVAQAIDSLNFVIVNIDVTICAQAPKIGPVRHLMIGNLSAALKIDPDRINIKATTTEGLGFVGRGEGIAAFAVALLENNSPEKVDR</sequence>
<keyword evidence="4 7" id="KW-0479">Metal-binding</keyword>
<evidence type="ECO:0000256" key="3">
    <source>
        <dbReference type="ARBA" id="ARBA00012579"/>
    </source>
</evidence>
<feature type="domain" description="2-C-methyl-D-erythritol 2,4-cyclodiphosphate synthase" evidence="9">
    <location>
        <begin position="1"/>
        <end position="154"/>
    </location>
</feature>
<keyword evidence="5 7" id="KW-0414">Isoprene biosynthesis</keyword>
<dbReference type="eggNOG" id="COG0245">
    <property type="taxonomic scope" value="Bacteria"/>
</dbReference>
<feature type="site" description="Transition state stabilizer" evidence="7">
    <location>
        <position position="34"/>
    </location>
</feature>
<evidence type="ECO:0000256" key="1">
    <source>
        <dbReference type="ARBA" id="ARBA00000200"/>
    </source>
</evidence>
<comment type="similarity">
    <text evidence="7 8">Belongs to the IspF family.</text>
</comment>
<evidence type="ECO:0000256" key="4">
    <source>
        <dbReference type="ARBA" id="ARBA00022723"/>
    </source>
</evidence>
<reference evidence="11" key="1">
    <citation type="submission" date="2012-06" db="EMBL/GenBank/DDBJ databases">
        <title>Complete sequence of chromosome of Desulfomonile tiedjei DSM 6799.</title>
        <authorList>
            <person name="Lucas S."/>
            <person name="Copeland A."/>
            <person name="Lapidus A."/>
            <person name="Glavina del Rio T."/>
            <person name="Dalin E."/>
            <person name="Tice H."/>
            <person name="Bruce D."/>
            <person name="Goodwin L."/>
            <person name="Pitluck S."/>
            <person name="Peters L."/>
            <person name="Ovchinnikova G."/>
            <person name="Zeytun A."/>
            <person name="Lu M."/>
            <person name="Kyrpides N."/>
            <person name="Mavromatis K."/>
            <person name="Ivanova N."/>
            <person name="Brettin T."/>
            <person name="Detter J.C."/>
            <person name="Han C."/>
            <person name="Larimer F."/>
            <person name="Land M."/>
            <person name="Hauser L."/>
            <person name="Markowitz V."/>
            <person name="Cheng J.-F."/>
            <person name="Hugenholtz P."/>
            <person name="Woyke T."/>
            <person name="Wu D."/>
            <person name="Spring S."/>
            <person name="Schroeder M."/>
            <person name="Brambilla E."/>
            <person name="Klenk H.-P."/>
            <person name="Eisen J.A."/>
        </authorList>
    </citation>
    <scope>NUCLEOTIDE SEQUENCE [LARGE SCALE GENOMIC DNA]</scope>
    <source>
        <strain evidence="11">ATCC 49306 / DSM 6799 / DCB-1</strain>
    </source>
</reference>
<dbReference type="InterPro" id="IPR020555">
    <property type="entry name" value="MECDP_synthase_CS"/>
</dbReference>
<feature type="binding site" evidence="7">
    <location>
        <begin position="61"/>
        <end position="65"/>
    </location>
    <ligand>
        <name>4-CDP-2-C-methyl-D-erythritol 2-phosphate</name>
        <dbReference type="ChEBI" id="CHEBI:57919"/>
    </ligand>
</feature>
<dbReference type="HOGENOM" id="CLU_084630_2_0_7"/>
<dbReference type="PATRIC" id="fig|706587.4.peg.1242"/>
<accession>I4C2L1</accession>
<dbReference type="SUPFAM" id="SSF69765">
    <property type="entry name" value="IpsF-like"/>
    <property type="match status" value="1"/>
</dbReference>
<dbReference type="InterPro" id="IPR036571">
    <property type="entry name" value="MECDP_synthase_sf"/>
</dbReference>
<comment type="function">
    <text evidence="7">Involved in the biosynthesis of isopentenyl diphosphate (IPP) and dimethylallyl diphosphate (DMAPP), two major building blocks of isoprenoid compounds. Catalyzes the conversion of 4-diphosphocytidyl-2-C-methyl-D-erythritol 2-phosphate (CDP-ME2P) to 2-C-methyl-D-erythritol 2,4-cyclodiphosphate (ME-CPP) with a corresponding release of cytidine 5-monophosphate (CMP).</text>
</comment>
<dbReference type="UniPathway" id="UPA00056">
    <property type="reaction ID" value="UER00095"/>
</dbReference>
<evidence type="ECO:0000256" key="6">
    <source>
        <dbReference type="ARBA" id="ARBA00023239"/>
    </source>
</evidence>
<feature type="binding site" evidence="7">
    <location>
        <position position="10"/>
    </location>
    <ligand>
        <name>a divalent metal cation</name>
        <dbReference type="ChEBI" id="CHEBI:60240"/>
    </ligand>
</feature>
<comment type="catalytic activity">
    <reaction evidence="1 7 8">
        <text>4-CDP-2-C-methyl-D-erythritol 2-phosphate = 2-C-methyl-D-erythritol 2,4-cyclic diphosphate + CMP</text>
        <dbReference type="Rhea" id="RHEA:23864"/>
        <dbReference type="ChEBI" id="CHEBI:57919"/>
        <dbReference type="ChEBI" id="CHEBI:58483"/>
        <dbReference type="ChEBI" id="CHEBI:60377"/>
        <dbReference type="EC" id="4.6.1.12"/>
    </reaction>
</comment>
<evidence type="ECO:0000256" key="5">
    <source>
        <dbReference type="ARBA" id="ARBA00023229"/>
    </source>
</evidence>
<dbReference type="GO" id="GO:0019288">
    <property type="term" value="P:isopentenyl diphosphate biosynthetic process, methylerythritol 4-phosphate pathway"/>
    <property type="evidence" value="ECO:0007669"/>
    <property type="project" value="UniProtKB-UniRule"/>
</dbReference>
<feature type="binding site" evidence="7">
    <location>
        <position position="8"/>
    </location>
    <ligand>
        <name>a divalent metal cation</name>
        <dbReference type="ChEBI" id="CHEBI:60240"/>
    </ligand>
</feature>
<dbReference type="STRING" id="706587.Desti_1088"/>
<dbReference type="Proteomes" id="UP000006055">
    <property type="component" value="Chromosome"/>
</dbReference>
<evidence type="ECO:0000259" key="9">
    <source>
        <dbReference type="Pfam" id="PF02542"/>
    </source>
</evidence>
<keyword evidence="11" id="KW-1185">Reference proteome</keyword>
<comment type="pathway">
    <text evidence="2 7">Isoprenoid biosynthesis; isopentenyl diphosphate biosynthesis via DXP pathway; isopentenyl diphosphate from 1-deoxy-D-xylulose 5-phosphate: step 4/6.</text>
</comment>
<gene>
    <name evidence="7" type="primary">ispF</name>
    <name evidence="10" type="ordered locus">Desti_1088</name>
</gene>
<name>I4C2L1_DESTA</name>
<evidence type="ECO:0000256" key="8">
    <source>
        <dbReference type="RuleBase" id="RU004395"/>
    </source>
</evidence>
<dbReference type="GO" id="GO:0016114">
    <property type="term" value="P:terpenoid biosynthetic process"/>
    <property type="evidence" value="ECO:0007669"/>
    <property type="project" value="InterPro"/>
</dbReference>
<feature type="site" description="Transition state stabilizer" evidence="7">
    <location>
        <position position="133"/>
    </location>
</feature>
<organism evidence="10 11">
    <name type="scientific">Desulfomonile tiedjei (strain ATCC 49306 / DSM 6799 / DCB-1)</name>
    <dbReference type="NCBI Taxonomy" id="706587"/>
    <lineage>
        <taxon>Bacteria</taxon>
        <taxon>Pseudomonadati</taxon>
        <taxon>Thermodesulfobacteriota</taxon>
        <taxon>Desulfomonilia</taxon>
        <taxon>Desulfomonilales</taxon>
        <taxon>Desulfomonilaceae</taxon>
        <taxon>Desulfomonile</taxon>
    </lineage>
</organism>
<dbReference type="AlphaFoldDB" id="I4C2L1"/>
<evidence type="ECO:0000313" key="10">
    <source>
        <dbReference type="EMBL" id="AFM23802.1"/>
    </source>
</evidence>
<feature type="binding site" evidence="7">
    <location>
        <begin position="132"/>
        <end position="135"/>
    </location>
    <ligand>
        <name>4-CDP-2-C-methyl-D-erythritol 2-phosphate</name>
        <dbReference type="ChEBI" id="CHEBI:57919"/>
    </ligand>
</feature>
<feature type="binding site" evidence="7">
    <location>
        <begin position="56"/>
        <end position="58"/>
    </location>
    <ligand>
        <name>4-CDP-2-C-methyl-D-erythritol 2-phosphate</name>
        <dbReference type="ChEBI" id="CHEBI:57919"/>
    </ligand>
</feature>
<dbReference type="FunFam" id="3.30.1330.50:FF:000003">
    <property type="entry name" value="2-C-methyl-D-erythritol 2,4-cyclodiphosphate synthase"/>
    <property type="match status" value="1"/>
</dbReference>
<dbReference type="RefSeq" id="WP_014808955.1">
    <property type="nucleotide sequence ID" value="NC_018025.1"/>
</dbReference>
<proteinExistence type="inferred from homology"/>
<dbReference type="KEGG" id="dti:Desti_1088"/>
<feature type="binding site" evidence="7">
    <location>
        <position position="42"/>
    </location>
    <ligand>
        <name>a divalent metal cation</name>
        <dbReference type="ChEBI" id="CHEBI:60240"/>
    </ligand>
</feature>
<dbReference type="GO" id="GO:0046872">
    <property type="term" value="F:metal ion binding"/>
    <property type="evidence" value="ECO:0007669"/>
    <property type="project" value="UniProtKB-KW"/>
</dbReference>
<protein>
    <recommendedName>
        <fullName evidence="3 7">2-C-methyl-D-erythritol 2,4-cyclodiphosphate synthase</fullName>
        <shortName evidence="7">MECDP-synthase</shortName>
        <shortName evidence="7">MECPP-synthase</shortName>
        <shortName evidence="7">MECPS</shortName>
        <ecNumber evidence="3 7">4.6.1.12</ecNumber>
    </recommendedName>
</protein>
<dbReference type="HAMAP" id="MF_00107">
    <property type="entry name" value="IspF"/>
    <property type="match status" value="1"/>
</dbReference>
<dbReference type="PANTHER" id="PTHR43181">
    <property type="entry name" value="2-C-METHYL-D-ERYTHRITOL 2,4-CYCLODIPHOSPHATE SYNTHASE, CHLOROPLASTIC"/>
    <property type="match status" value="1"/>
</dbReference>
<comment type="subunit">
    <text evidence="7">Homotrimer.</text>
</comment>
<dbReference type="Pfam" id="PF02542">
    <property type="entry name" value="YgbB"/>
    <property type="match status" value="1"/>
</dbReference>
<dbReference type="EMBL" id="CP003360">
    <property type="protein sequence ID" value="AFM23802.1"/>
    <property type="molecule type" value="Genomic_DNA"/>
</dbReference>
<comment type="cofactor">
    <cofactor evidence="7">
        <name>a divalent metal cation</name>
        <dbReference type="ChEBI" id="CHEBI:60240"/>
    </cofactor>
    <text evidence="7">Binds 1 divalent metal cation per subunit.</text>
</comment>
<evidence type="ECO:0000256" key="2">
    <source>
        <dbReference type="ARBA" id="ARBA00004709"/>
    </source>
</evidence>
<feature type="binding site" evidence="7">
    <location>
        <begin position="8"/>
        <end position="10"/>
    </location>
    <ligand>
        <name>4-CDP-2-C-methyl-D-erythritol 2-phosphate</name>
        <dbReference type="ChEBI" id="CHEBI:57919"/>
    </ligand>
</feature>
<dbReference type="InterPro" id="IPR003526">
    <property type="entry name" value="MECDP_synthase"/>
</dbReference>
<dbReference type="GO" id="GO:0008685">
    <property type="term" value="F:2-C-methyl-D-erythritol 2,4-cyclodiphosphate synthase activity"/>
    <property type="evidence" value="ECO:0007669"/>
    <property type="project" value="UniProtKB-UniRule"/>
</dbReference>